<dbReference type="GO" id="GO:0005737">
    <property type="term" value="C:cytoplasm"/>
    <property type="evidence" value="ECO:0007669"/>
    <property type="project" value="TreeGrafter"/>
</dbReference>
<dbReference type="Gene3D" id="3.40.50.10180">
    <property type="entry name" value="Glycerate kinase, MOFRL-like N-terminal domain"/>
    <property type="match status" value="1"/>
</dbReference>
<dbReference type="EMBL" id="MHJD01000028">
    <property type="protein sequence ID" value="OGY62118.1"/>
    <property type="molecule type" value="Genomic_DNA"/>
</dbReference>
<dbReference type="InterPro" id="IPR007835">
    <property type="entry name" value="MOFRL"/>
</dbReference>
<evidence type="ECO:0000313" key="4">
    <source>
        <dbReference type="Proteomes" id="UP000177801"/>
    </source>
</evidence>
<dbReference type="PANTHER" id="PTHR12227:SF0">
    <property type="entry name" value="GLYCERATE KINASE"/>
    <property type="match status" value="1"/>
</dbReference>
<organism evidence="3 4">
    <name type="scientific">Candidatus Colwellbacteria bacterium RIFCSPLOWO2_12_FULL_46_17</name>
    <dbReference type="NCBI Taxonomy" id="1797695"/>
    <lineage>
        <taxon>Bacteria</taxon>
        <taxon>Candidatus Colwelliibacteriota</taxon>
    </lineage>
</organism>
<comment type="caution">
    <text evidence="3">The sequence shown here is derived from an EMBL/GenBank/DDBJ whole genome shotgun (WGS) entry which is preliminary data.</text>
</comment>
<dbReference type="PANTHER" id="PTHR12227">
    <property type="entry name" value="GLYCERATE KINASE"/>
    <property type="match status" value="1"/>
</dbReference>
<dbReference type="AlphaFoldDB" id="A0A1G1ZBT9"/>
<dbReference type="SUPFAM" id="SSF82544">
    <property type="entry name" value="GckA/TtuD-like"/>
    <property type="match status" value="1"/>
</dbReference>
<dbReference type="Pfam" id="PF13660">
    <property type="entry name" value="DUF4147"/>
    <property type="match status" value="1"/>
</dbReference>
<dbReference type="InterPro" id="IPR025286">
    <property type="entry name" value="MOFRL_assoc_dom"/>
</dbReference>
<dbReference type="Gene3D" id="3.40.1480.10">
    <property type="entry name" value="MOFRL domain"/>
    <property type="match status" value="1"/>
</dbReference>
<reference evidence="3 4" key="1">
    <citation type="journal article" date="2016" name="Nat. Commun.">
        <title>Thousands of microbial genomes shed light on interconnected biogeochemical processes in an aquifer system.</title>
        <authorList>
            <person name="Anantharaman K."/>
            <person name="Brown C.T."/>
            <person name="Hug L.A."/>
            <person name="Sharon I."/>
            <person name="Castelle C.J."/>
            <person name="Probst A.J."/>
            <person name="Thomas B.C."/>
            <person name="Singh A."/>
            <person name="Wilkins M.J."/>
            <person name="Karaoz U."/>
            <person name="Brodie E.L."/>
            <person name="Williams K.H."/>
            <person name="Hubbard S.S."/>
            <person name="Banfield J.F."/>
        </authorList>
    </citation>
    <scope>NUCLEOTIDE SEQUENCE [LARGE SCALE GENOMIC DNA]</scope>
</reference>
<gene>
    <name evidence="3" type="ORF">A3G58_01155</name>
</gene>
<name>A0A1G1ZBT9_9BACT</name>
<dbReference type="Proteomes" id="UP000177801">
    <property type="component" value="Unassembled WGS sequence"/>
</dbReference>
<protein>
    <recommendedName>
        <fullName evidence="5">Glycerate kinase</fullName>
    </recommendedName>
</protein>
<proteinExistence type="predicted"/>
<dbReference type="InterPro" id="IPR039760">
    <property type="entry name" value="MOFRL_protein"/>
</dbReference>
<dbReference type="InterPro" id="IPR037035">
    <property type="entry name" value="GK-like_C_sf"/>
</dbReference>
<evidence type="ECO:0008006" key="5">
    <source>
        <dbReference type="Google" id="ProtNLM"/>
    </source>
</evidence>
<feature type="domain" description="MOFRL" evidence="1">
    <location>
        <begin position="319"/>
        <end position="420"/>
    </location>
</feature>
<dbReference type="GO" id="GO:0008887">
    <property type="term" value="F:glycerate kinase activity"/>
    <property type="evidence" value="ECO:0007669"/>
    <property type="project" value="InterPro"/>
</dbReference>
<feature type="domain" description="MOFRL-associated" evidence="2">
    <location>
        <begin position="18"/>
        <end position="243"/>
    </location>
</feature>
<sequence>MIIKNFVELAETEERKLALEIADAGLAAVDTQKVVREIVDLSGDKLRIGNEEFQLEETAHIFVVGVGKCSLSAAGALEEILGSKLTGGTVIDVRSGKLNKIQAISGDHPMPTEKNVSATDEIISLLKNATEKDLVIFIISGGGSTLLCHPENMTCLDEAEILRHLYGAGAGIKKINTLRKHISTARGGFLAKYAYPANAVALIFSDVPGDDLEFIASGPTIRDTTTVKDAKKIVDEFNLAEKAGLKAINLVETPKENKYFENIKNILVVSNKVALAAMAEKAKSNGFRAEIVTATLVGESEDVGLEIVEKLHGEKNKTILLYGGETVVTGHSLGKGGRAQELALSALRILEKDELILALGSDGRDNTDFAGALCDSITKGKANKLGLTPGEYLRGNTAYYFFEKTGDYIKTGDTGRNVADFVVAVKS</sequence>
<accession>A0A1G1ZBT9</accession>
<evidence type="ECO:0000259" key="2">
    <source>
        <dbReference type="Pfam" id="PF13660"/>
    </source>
</evidence>
<evidence type="ECO:0000259" key="1">
    <source>
        <dbReference type="Pfam" id="PF05161"/>
    </source>
</evidence>
<dbReference type="Pfam" id="PF05161">
    <property type="entry name" value="MOFRL"/>
    <property type="match status" value="1"/>
</dbReference>
<evidence type="ECO:0000313" key="3">
    <source>
        <dbReference type="EMBL" id="OGY62118.1"/>
    </source>
</evidence>
<dbReference type="InterPro" id="IPR038614">
    <property type="entry name" value="GK_N_sf"/>
</dbReference>